<dbReference type="EMBL" id="KV972480">
    <property type="protein sequence ID" value="PIO22659.1"/>
    <property type="molecule type" value="Genomic_DNA"/>
</dbReference>
<dbReference type="Gene3D" id="1.25.40.20">
    <property type="entry name" value="Ankyrin repeat-containing domain"/>
    <property type="match status" value="2"/>
</dbReference>
<feature type="repeat" description="ANK" evidence="3">
    <location>
        <begin position="167"/>
        <end position="203"/>
    </location>
</feature>
<dbReference type="PANTHER" id="PTHR24124:SF5">
    <property type="entry name" value="NF-KAPPA-B INHIBITOR ZETA"/>
    <property type="match status" value="1"/>
</dbReference>
<gene>
    <name evidence="5" type="ORF">AB205_0101050</name>
</gene>
<evidence type="ECO:0000256" key="3">
    <source>
        <dbReference type="PROSITE-ProRule" id="PRU00023"/>
    </source>
</evidence>
<keyword evidence="1" id="KW-0677">Repeat</keyword>
<dbReference type="SUPFAM" id="SSF48403">
    <property type="entry name" value="Ankyrin repeat"/>
    <property type="match status" value="1"/>
</dbReference>
<dbReference type="Proteomes" id="UP000228934">
    <property type="component" value="Unassembled WGS sequence"/>
</dbReference>
<evidence type="ECO:0000313" key="5">
    <source>
        <dbReference type="EMBL" id="PIO22659.1"/>
    </source>
</evidence>
<feature type="repeat" description="ANK" evidence="3">
    <location>
        <begin position="131"/>
        <end position="163"/>
    </location>
</feature>
<feature type="region of interest" description="Disordered" evidence="4">
    <location>
        <begin position="198"/>
        <end position="220"/>
    </location>
</feature>
<dbReference type="GO" id="GO:0010468">
    <property type="term" value="P:regulation of gene expression"/>
    <property type="evidence" value="ECO:0007669"/>
    <property type="project" value="TreeGrafter"/>
</dbReference>
<dbReference type="PROSITE" id="PS50297">
    <property type="entry name" value="ANK_REP_REGION"/>
    <property type="match status" value="2"/>
</dbReference>
<sequence length="220" mass="23879">SALQVAVAANHHLIVQDLISLGAQLNTTDYWGRTPLHVCAAKGYSQVLQAIQKGILATNQYIDVDITNYDGLTPLHCAVVAHNAIVQQLQLYQQNCSPATEELLLKNKAMVDTVKALLQMGASVEAKDRKSGRSALHLACEEANLELMSIFLEMPNCLNFINAKAYNGNTALHIAASLQHRRAHVGAVKLLMRKGADPSARNLENEQPVHLVSDGPVGEM</sequence>
<dbReference type="Pfam" id="PF12796">
    <property type="entry name" value="Ank_2"/>
    <property type="match status" value="2"/>
</dbReference>
<dbReference type="OrthoDB" id="341259at2759"/>
<dbReference type="PRINTS" id="PR01415">
    <property type="entry name" value="ANKYRIN"/>
</dbReference>
<accession>A0A2G9R470</accession>
<feature type="non-terminal residue" evidence="5">
    <location>
        <position position="1"/>
    </location>
</feature>
<evidence type="ECO:0000256" key="2">
    <source>
        <dbReference type="ARBA" id="ARBA00023043"/>
    </source>
</evidence>
<protein>
    <submittedName>
        <fullName evidence="5">Uncharacterized protein</fullName>
    </submittedName>
</protein>
<evidence type="ECO:0000256" key="4">
    <source>
        <dbReference type="SAM" id="MobiDB-lite"/>
    </source>
</evidence>
<dbReference type="PANTHER" id="PTHR24124">
    <property type="entry name" value="ANKYRIN REPEAT FAMILY A"/>
    <property type="match status" value="1"/>
</dbReference>
<dbReference type="SMART" id="SM00248">
    <property type="entry name" value="ANK"/>
    <property type="match status" value="5"/>
</dbReference>
<feature type="non-terminal residue" evidence="5">
    <location>
        <position position="220"/>
    </location>
</feature>
<proteinExistence type="predicted"/>
<dbReference type="FunFam" id="1.25.40.20:FF:000097">
    <property type="entry name" value="NF-kappa-B inhibitor zeta isoform X1"/>
    <property type="match status" value="1"/>
</dbReference>
<evidence type="ECO:0000313" key="6">
    <source>
        <dbReference type="Proteomes" id="UP000228934"/>
    </source>
</evidence>
<dbReference type="InterPro" id="IPR036770">
    <property type="entry name" value="Ankyrin_rpt-contain_sf"/>
</dbReference>
<name>A0A2G9R470_AQUCT</name>
<feature type="repeat" description="ANK" evidence="3">
    <location>
        <begin position="1"/>
        <end position="30"/>
    </location>
</feature>
<evidence type="ECO:0000256" key="1">
    <source>
        <dbReference type="ARBA" id="ARBA00022737"/>
    </source>
</evidence>
<reference evidence="6" key="1">
    <citation type="journal article" date="2017" name="Nat. Commun.">
        <title>The North American bullfrog draft genome provides insight into hormonal regulation of long noncoding RNA.</title>
        <authorList>
            <person name="Hammond S.A."/>
            <person name="Warren R.L."/>
            <person name="Vandervalk B.P."/>
            <person name="Kucuk E."/>
            <person name="Khan H."/>
            <person name="Gibb E.A."/>
            <person name="Pandoh P."/>
            <person name="Kirk H."/>
            <person name="Zhao Y."/>
            <person name="Jones M."/>
            <person name="Mungall A.J."/>
            <person name="Coope R."/>
            <person name="Pleasance S."/>
            <person name="Moore R.A."/>
            <person name="Holt R.A."/>
            <person name="Round J.M."/>
            <person name="Ohora S."/>
            <person name="Walle B.V."/>
            <person name="Veldhoen N."/>
            <person name="Helbing C.C."/>
            <person name="Birol I."/>
        </authorList>
    </citation>
    <scope>NUCLEOTIDE SEQUENCE [LARGE SCALE GENOMIC DNA]</scope>
</reference>
<keyword evidence="6" id="KW-1185">Reference proteome</keyword>
<dbReference type="GO" id="GO:0005634">
    <property type="term" value="C:nucleus"/>
    <property type="evidence" value="ECO:0007669"/>
    <property type="project" value="TreeGrafter"/>
</dbReference>
<dbReference type="AlphaFoldDB" id="A0A2G9R470"/>
<dbReference type="InterPro" id="IPR002110">
    <property type="entry name" value="Ankyrin_rpt"/>
</dbReference>
<dbReference type="PROSITE" id="PS50088">
    <property type="entry name" value="ANK_REPEAT"/>
    <property type="match status" value="3"/>
</dbReference>
<keyword evidence="2 3" id="KW-0040">ANK repeat</keyword>
<organism evidence="5 6">
    <name type="scientific">Aquarana catesbeiana</name>
    <name type="common">American bullfrog</name>
    <name type="synonym">Rana catesbeiana</name>
    <dbReference type="NCBI Taxonomy" id="8400"/>
    <lineage>
        <taxon>Eukaryota</taxon>
        <taxon>Metazoa</taxon>
        <taxon>Chordata</taxon>
        <taxon>Craniata</taxon>
        <taxon>Vertebrata</taxon>
        <taxon>Euteleostomi</taxon>
        <taxon>Amphibia</taxon>
        <taxon>Batrachia</taxon>
        <taxon>Anura</taxon>
        <taxon>Neobatrachia</taxon>
        <taxon>Ranoidea</taxon>
        <taxon>Ranidae</taxon>
        <taxon>Aquarana</taxon>
    </lineage>
</organism>